<dbReference type="InterPro" id="IPR049730">
    <property type="entry name" value="SNF2/RAD54-like_C"/>
</dbReference>
<dbReference type="PANTHER" id="PTHR45766:SF6">
    <property type="entry name" value="SWI_SNF-RELATED MATRIX-ASSOCIATED ACTIN-DEPENDENT REGULATOR OF CHROMATIN SUBFAMILY A-LIKE PROTEIN 1"/>
    <property type="match status" value="1"/>
</dbReference>
<dbReference type="GO" id="GO:0005524">
    <property type="term" value="F:ATP binding"/>
    <property type="evidence" value="ECO:0007669"/>
    <property type="project" value="InterPro"/>
</dbReference>
<comment type="caution">
    <text evidence="9">The sequence shown here is derived from an EMBL/GenBank/DDBJ whole genome shotgun (WGS) entry which is preliminary data.</text>
</comment>
<feature type="domain" description="Helicase ATP-binding" evidence="6">
    <location>
        <begin position="278"/>
        <end position="432"/>
    </location>
</feature>
<keyword evidence="5" id="KW-0539">Nucleus</keyword>
<dbReference type="InterPro" id="IPR010003">
    <property type="entry name" value="HARP_dom"/>
</dbReference>
<feature type="domain" description="HARP" evidence="8">
    <location>
        <begin position="163"/>
        <end position="237"/>
    </location>
</feature>
<dbReference type="Proteomes" id="UP000789570">
    <property type="component" value="Unassembled WGS sequence"/>
</dbReference>
<accession>A0A9N8YRT6</accession>
<evidence type="ECO:0000259" key="6">
    <source>
        <dbReference type="PROSITE" id="PS51192"/>
    </source>
</evidence>
<keyword evidence="10" id="KW-1185">Reference proteome</keyword>
<dbReference type="PANTHER" id="PTHR45766">
    <property type="entry name" value="DNA ANNEALING HELICASE AND ENDONUCLEASE ZRANB3 FAMILY MEMBER"/>
    <property type="match status" value="1"/>
</dbReference>
<dbReference type="GO" id="GO:0031297">
    <property type="term" value="P:replication fork processing"/>
    <property type="evidence" value="ECO:0007669"/>
    <property type="project" value="TreeGrafter"/>
</dbReference>
<dbReference type="SMART" id="SM00487">
    <property type="entry name" value="DEXDc"/>
    <property type="match status" value="1"/>
</dbReference>
<evidence type="ECO:0000259" key="8">
    <source>
        <dbReference type="PROSITE" id="PS51467"/>
    </source>
</evidence>
<dbReference type="CDD" id="cd18793">
    <property type="entry name" value="SF2_C_SNF"/>
    <property type="match status" value="1"/>
</dbReference>
<evidence type="ECO:0000256" key="2">
    <source>
        <dbReference type="ARBA" id="ARBA00022741"/>
    </source>
</evidence>
<evidence type="ECO:0000256" key="5">
    <source>
        <dbReference type="ARBA" id="ARBA00023242"/>
    </source>
</evidence>
<dbReference type="PROSITE" id="PS51194">
    <property type="entry name" value="HELICASE_CTER"/>
    <property type="match status" value="1"/>
</dbReference>
<name>A0A9N8YRT6_9GLOM</name>
<dbReference type="InterPro" id="IPR000330">
    <property type="entry name" value="SNF2_N"/>
</dbReference>
<dbReference type="InterPro" id="IPR001650">
    <property type="entry name" value="Helicase_C-like"/>
</dbReference>
<dbReference type="GO" id="GO:0016787">
    <property type="term" value="F:hydrolase activity"/>
    <property type="evidence" value="ECO:0007669"/>
    <property type="project" value="UniProtKB-KW"/>
</dbReference>
<keyword evidence="2" id="KW-0547">Nucleotide-binding</keyword>
<evidence type="ECO:0000259" key="7">
    <source>
        <dbReference type="PROSITE" id="PS51194"/>
    </source>
</evidence>
<dbReference type="GO" id="GO:0043596">
    <property type="term" value="C:nuclear replication fork"/>
    <property type="evidence" value="ECO:0007669"/>
    <property type="project" value="TreeGrafter"/>
</dbReference>
<dbReference type="SMART" id="SM00490">
    <property type="entry name" value="HELICc"/>
    <property type="match status" value="1"/>
</dbReference>
<dbReference type="Gene3D" id="3.40.50.300">
    <property type="entry name" value="P-loop containing nucleotide triphosphate hydrolases"/>
    <property type="match status" value="1"/>
</dbReference>
<organism evidence="9 10">
    <name type="scientific">Funneliformis caledonium</name>
    <dbReference type="NCBI Taxonomy" id="1117310"/>
    <lineage>
        <taxon>Eukaryota</taxon>
        <taxon>Fungi</taxon>
        <taxon>Fungi incertae sedis</taxon>
        <taxon>Mucoromycota</taxon>
        <taxon>Glomeromycotina</taxon>
        <taxon>Glomeromycetes</taxon>
        <taxon>Glomerales</taxon>
        <taxon>Glomeraceae</taxon>
        <taxon>Funneliformis</taxon>
    </lineage>
</organism>
<evidence type="ECO:0000256" key="1">
    <source>
        <dbReference type="ARBA" id="ARBA00004123"/>
    </source>
</evidence>
<dbReference type="InterPro" id="IPR027417">
    <property type="entry name" value="P-loop_NTPase"/>
</dbReference>
<keyword evidence="4" id="KW-0067">ATP-binding</keyword>
<comment type="subcellular location">
    <subcellularLocation>
        <location evidence="1">Nucleus</location>
    </subcellularLocation>
</comment>
<dbReference type="Pfam" id="PF00176">
    <property type="entry name" value="SNF2-rel_dom"/>
    <property type="match status" value="1"/>
</dbReference>
<evidence type="ECO:0000313" key="10">
    <source>
        <dbReference type="Proteomes" id="UP000789570"/>
    </source>
</evidence>
<sequence length="1100" mass="125947">MAPKSQPDRPFCACSKPVRLCYYVKKDHSRHRDRYWGCPERSCEHFEWVDPCPKKTTSSQSVQSSYFTHKQKSGEHSLKSTCNTVPKNGINAKNVYEIESKYSLNNDQEVQTSSQGIQNVPSSLDASSSSNLVTNENAAFNALFTSTSISLEKLYNMLPSDGKKYNYPIKVTFSLDDDEHFIVRGYHHVLKEYWRTRRGASYDSTRRGWIIPMTEYKNSVKELKEYKKLPTTIAEISGYVEKAIKFRAAKPCVDECEVKERLGSLWEALLSHQKEGVIEAISRNGRVLLGDDMGLGKTIQSLAIAEYYKDDGKVLVVCPASVAGNWQVEIKKWVGSKDEEIWVVRSGKEANQDHARFTIISYELAKKRQDWIGRFQIVIADESHSLKDRQSERTKKLAPLMRKSKRVILLSGTPAESRPVELFAQINIVAPLLFPNYEQYIKRFCGGEKKVNRDGREYIDTKDAKNTEELHWLLNSTVLIRRKKEDVNLNLPSKTRQIIHVEIPATSKRELRDLKERAKVDRRANFLKLYEESGRAKVPAIQDYLLSLKDDNKKYIVFGHHKDVLDQICYVLRKDEIRFIRIDGQTDVKLRQDFVDKFQNEREIKFAVLSLTAASTGLNLQSADGVIFVELSWNPSTIAQGENRAHRIGRIGDVEIKYIIAKDTLDLVQWQMLKKKSKVLGIIFDNEDSIPLDEISEEDYWMIEGFDKEMVNQCVNEMNIAKDEGIKMDSGIIVSDENKEMKVTNSMETREINTKKVDNNSNKDRIPLMEPTTDSIVIKSGKDNEITAANLVEAPTIFDMMADNLDWDFDKDLSLNNLDVDYNVVSKISSFTLKDGGTNDNPMGGFQTTADDVDDSDQRDLIQTESTTDPTFIVLDDEKTVYPVKHLNYGIDNKDSREETFKDHSIINMLDDDDFTVITGLANDKDSTLKTKVTDISLTVNNVNDAENTGKPDRSYAANSSERPIFRQKYKNELDNLFDQRYSTDSRSGEISSKQENIYVSNVLLIPDEFANGAFNPRRNLLGPRNKRNADVYAEESQECDKESKKIRLETDQEATRTRQRITTTYIDPSQVTDIQVVSQVKRHPRKPKAHIRRLNSDMK</sequence>
<dbReference type="AlphaFoldDB" id="A0A9N8YRT6"/>
<dbReference type="OrthoDB" id="448448at2759"/>
<evidence type="ECO:0000256" key="4">
    <source>
        <dbReference type="ARBA" id="ARBA00022840"/>
    </source>
</evidence>
<evidence type="ECO:0000256" key="3">
    <source>
        <dbReference type="ARBA" id="ARBA00022801"/>
    </source>
</evidence>
<dbReference type="PROSITE" id="PS51467">
    <property type="entry name" value="HARP"/>
    <property type="match status" value="1"/>
</dbReference>
<dbReference type="GO" id="GO:0006281">
    <property type="term" value="P:DNA repair"/>
    <property type="evidence" value="ECO:0007669"/>
    <property type="project" value="TreeGrafter"/>
</dbReference>
<evidence type="ECO:0000313" key="9">
    <source>
        <dbReference type="EMBL" id="CAG8443881.1"/>
    </source>
</evidence>
<dbReference type="EMBL" id="CAJVPQ010000081">
    <property type="protein sequence ID" value="CAG8443881.1"/>
    <property type="molecule type" value="Genomic_DNA"/>
</dbReference>
<dbReference type="Gene3D" id="3.40.50.10810">
    <property type="entry name" value="Tandem AAA-ATPase domain"/>
    <property type="match status" value="1"/>
</dbReference>
<protein>
    <submittedName>
        <fullName evidence="9">12140_t:CDS:1</fullName>
    </submittedName>
</protein>
<gene>
    <name evidence="9" type="ORF">FCALED_LOCUS751</name>
</gene>
<feature type="domain" description="Helicase C-terminal" evidence="7">
    <location>
        <begin position="540"/>
        <end position="690"/>
    </location>
</feature>
<proteinExistence type="predicted"/>
<dbReference type="Pfam" id="PF00271">
    <property type="entry name" value="Helicase_C"/>
    <property type="match status" value="1"/>
</dbReference>
<dbReference type="InterPro" id="IPR014001">
    <property type="entry name" value="Helicase_ATP-bd"/>
</dbReference>
<reference evidence="9" key="1">
    <citation type="submission" date="2021-06" db="EMBL/GenBank/DDBJ databases">
        <authorList>
            <person name="Kallberg Y."/>
            <person name="Tangrot J."/>
            <person name="Rosling A."/>
        </authorList>
    </citation>
    <scope>NUCLEOTIDE SEQUENCE</scope>
    <source>
        <strain evidence="9">UK204</strain>
    </source>
</reference>
<dbReference type="SUPFAM" id="SSF52540">
    <property type="entry name" value="P-loop containing nucleoside triphosphate hydrolases"/>
    <property type="match status" value="2"/>
</dbReference>
<keyword evidence="3" id="KW-0378">Hydrolase</keyword>
<dbReference type="InterPro" id="IPR038718">
    <property type="entry name" value="SNF2-like_sf"/>
</dbReference>
<dbReference type="PROSITE" id="PS51192">
    <property type="entry name" value="HELICASE_ATP_BIND_1"/>
    <property type="match status" value="1"/>
</dbReference>